<keyword evidence="5 9" id="KW-0547">Nucleotide-binding</keyword>
<dbReference type="CDD" id="cd01375">
    <property type="entry name" value="KISc_KIF9_like"/>
    <property type="match status" value="1"/>
</dbReference>
<dbReference type="Pfam" id="PF23735">
    <property type="entry name" value="KIF9"/>
    <property type="match status" value="1"/>
</dbReference>
<keyword evidence="14" id="KW-1185">Reference proteome</keyword>
<evidence type="ECO:0000256" key="9">
    <source>
        <dbReference type="PROSITE-ProRule" id="PRU00283"/>
    </source>
</evidence>
<feature type="region of interest" description="Disordered" evidence="12">
    <location>
        <begin position="491"/>
        <end position="594"/>
    </location>
</feature>
<dbReference type="Proteomes" id="UP000694910">
    <property type="component" value="Unplaced"/>
</dbReference>
<keyword evidence="8" id="KW-0206">Cytoskeleton</keyword>
<evidence type="ECO:0000256" key="7">
    <source>
        <dbReference type="ARBA" id="ARBA00023054"/>
    </source>
</evidence>
<organism evidence="14 15">
    <name type="scientific">Ceratotherium simum simum</name>
    <name type="common">Southern white rhinoceros</name>
    <dbReference type="NCBI Taxonomy" id="73337"/>
    <lineage>
        <taxon>Eukaryota</taxon>
        <taxon>Metazoa</taxon>
        <taxon>Chordata</taxon>
        <taxon>Craniata</taxon>
        <taxon>Vertebrata</taxon>
        <taxon>Euteleostomi</taxon>
        <taxon>Mammalia</taxon>
        <taxon>Eutheria</taxon>
        <taxon>Laurasiatheria</taxon>
        <taxon>Perissodactyla</taxon>
        <taxon>Rhinocerotidae</taxon>
        <taxon>Ceratotherium</taxon>
    </lineage>
</organism>
<feature type="compositionally biased region" description="Polar residues" evidence="12">
    <location>
        <begin position="540"/>
        <end position="549"/>
    </location>
</feature>
<keyword evidence="4 10" id="KW-0493">Microtubule</keyword>
<dbReference type="InterPro" id="IPR027640">
    <property type="entry name" value="Kinesin-like_fam"/>
</dbReference>
<feature type="compositionally biased region" description="Basic and acidic residues" evidence="12">
    <location>
        <begin position="550"/>
        <end position="565"/>
    </location>
</feature>
<dbReference type="PANTHER" id="PTHR47968:SF62">
    <property type="entry name" value="KINESIN FAMILY MEMBER 5A"/>
    <property type="match status" value="1"/>
</dbReference>
<evidence type="ECO:0000313" key="15">
    <source>
        <dbReference type="RefSeq" id="XP_014646961.1"/>
    </source>
</evidence>
<sequence length="803" mass="91480">MMQRKNGNKHYFTKMGTRKKVRAFVRVKPTDDFAHEMIRYGDDNKSIDIHLKKDTRRGVVNNQQTDWSFKLDGVLHNASQDLVYETVAKDVISQALDGYNGTIMCYGQTGAGKTYTMTGATENYKHRGILPRALQQVFRMIEERPTHAITVRVSYLEIYNERLFDLLSTLPYVGPSVTPMTIVENPQGVFIKGLSVHLTSQEEDAFSLLFEGETNRIIASHTMNKNSSRSHCIFTIYVEAHSRTLSDEKYITSKINLVDLAGSERLGKSGSEGRVLKEATYINKSLSFLEQAIIALGDQKRDHIPFRQCKLTHALKDSLGGNCSMVLVTNIYGDAAQLEETLSSLRFASRMKLITTEPAINEKYDAERMVKNLEKELALLKQELAIHDSLANRTLVNYDPMDEIQIAEINSQVRRYLEGTLDEMDIINLRQIQEVFNQFRVVLSQQEQEVESALRKKYILIDKNDFAAISAVQKAGLVDVDGHLVGEPDGQSFGLGVAPFSTKPGKKSKSRKTFKEQLSSSARKEGASSPVGGKDLDVSFSKTQLTPSSKDGDIKDMLLRDRETSNIEPLPSDSPKEELRPPRSSTPPSKSVAFEDFKNERGSEINRIFKENKSILNERRKRASKTTQRINAIKREIDITKEALNFQKSLREKQGEYENKGLMIIDEEEFLLILKLKDLKKQYRTEYQDLCDLRAEIQYCQHLVDQCRHRLLTEFDIWYNESFFIPEDMQVALKPGSSIRPGMVPVSRIVSLGEDDQDKFSQLQQMMLPDGPDSVSFYNAKVKTEQKHNYLKTMMGLQQTHRK</sequence>
<evidence type="ECO:0000259" key="13">
    <source>
        <dbReference type="PROSITE" id="PS50067"/>
    </source>
</evidence>
<keyword evidence="6 9" id="KW-0067">ATP-binding</keyword>
<keyword evidence="7 11" id="KW-0175">Coiled coil</keyword>
<keyword evidence="9 10" id="KW-0505">Motor protein</keyword>
<dbReference type="GeneID" id="101407207"/>
<accession>A0ABM1D580</accession>
<feature type="compositionally biased region" description="Low complexity" evidence="12">
    <location>
        <begin position="582"/>
        <end position="591"/>
    </location>
</feature>
<dbReference type="InterPro" id="IPR056524">
    <property type="entry name" value="KIF6/9_C"/>
</dbReference>
<dbReference type="Pfam" id="PF00225">
    <property type="entry name" value="Kinesin"/>
    <property type="match status" value="1"/>
</dbReference>
<dbReference type="InterPro" id="IPR019821">
    <property type="entry name" value="Kinesin_motor_CS"/>
</dbReference>
<reference evidence="15" key="1">
    <citation type="submission" date="2025-08" db="UniProtKB">
        <authorList>
            <consortium name="RefSeq"/>
        </authorList>
    </citation>
    <scope>IDENTIFICATION</scope>
</reference>
<evidence type="ECO:0000256" key="12">
    <source>
        <dbReference type="SAM" id="MobiDB-lite"/>
    </source>
</evidence>
<evidence type="ECO:0000313" key="14">
    <source>
        <dbReference type="Proteomes" id="UP000694910"/>
    </source>
</evidence>
<evidence type="ECO:0000256" key="6">
    <source>
        <dbReference type="ARBA" id="ARBA00022840"/>
    </source>
</evidence>
<keyword evidence="3" id="KW-0597">Phosphoprotein</keyword>
<evidence type="ECO:0000256" key="1">
    <source>
        <dbReference type="ARBA" id="ARBA00004245"/>
    </source>
</evidence>
<protein>
    <recommendedName>
        <fullName evidence="10">Kinesin-like protein</fullName>
    </recommendedName>
</protein>
<evidence type="ECO:0000256" key="11">
    <source>
        <dbReference type="SAM" id="Coils"/>
    </source>
</evidence>
<comment type="similarity">
    <text evidence="9 10">Belongs to the TRAFAC class myosin-kinesin ATPase superfamily. Kinesin family.</text>
</comment>
<dbReference type="InterPro" id="IPR027417">
    <property type="entry name" value="P-loop_NTPase"/>
</dbReference>
<dbReference type="RefSeq" id="XP_014646961.1">
    <property type="nucleotide sequence ID" value="XM_014791475.1"/>
</dbReference>
<dbReference type="InterPro" id="IPR001752">
    <property type="entry name" value="Kinesin_motor_dom"/>
</dbReference>
<dbReference type="PROSITE" id="PS50067">
    <property type="entry name" value="KINESIN_MOTOR_2"/>
    <property type="match status" value="1"/>
</dbReference>
<proteinExistence type="inferred from homology"/>
<feature type="domain" description="Kinesin motor" evidence="13">
    <location>
        <begin position="20"/>
        <end position="354"/>
    </location>
</feature>
<evidence type="ECO:0000256" key="8">
    <source>
        <dbReference type="ARBA" id="ARBA00023212"/>
    </source>
</evidence>
<gene>
    <name evidence="15" type="primary">LOC101407207</name>
</gene>
<evidence type="ECO:0000256" key="2">
    <source>
        <dbReference type="ARBA" id="ARBA00022490"/>
    </source>
</evidence>
<dbReference type="SMART" id="SM00129">
    <property type="entry name" value="KISc"/>
    <property type="match status" value="1"/>
</dbReference>
<dbReference type="InterPro" id="IPR036961">
    <property type="entry name" value="Kinesin_motor_dom_sf"/>
</dbReference>
<dbReference type="PANTHER" id="PTHR47968">
    <property type="entry name" value="CENTROMERE PROTEIN E"/>
    <property type="match status" value="1"/>
</dbReference>
<evidence type="ECO:0000256" key="3">
    <source>
        <dbReference type="ARBA" id="ARBA00022553"/>
    </source>
</evidence>
<dbReference type="SUPFAM" id="SSF52540">
    <property type="entry name" value="P-loop containing nucleoside triphosphate hydrolases"/>
    <property type="match status" value="1"/>
</dbReference>
<comment type="subcellular location">
    <subcellularLocation>
        <location evidence="1">Cytoplasm</location>
        <location evidence="1">Cytoskeleton</location>
    </subcellularLocation>
</comment>
<keyword evidence="2" id="KW-0963">Cytoplasm</keyword>
<evidence type="ECO:0000256" key="4">
    <source>
        <dbReference type="ARBA" id="ARBA00022701"/>
    </source>
</evidence>
<evidence type="ECO:0000256" key="10">
    <source>
        <dbReference type="RuleBase" id="RU000394"/>
    </source>
</evidence>
<dbReference type="PRINTS" id="PR00380">
    <property type="entry name" value="KINESINHEAVY"/>
</dbReference>
<feature type="binding site" evidence="9">
    <location>
        <begin position="107"/>
        <end position="114"/>
    </location>
    <ligand>
        <name>ATP</name>
        <dbReference type="ChEBI" id="CHEBI:30616"/>
    </ligand>
</feature>
<feature type="coiled-coil region" evidence="11">
    <location>
        <begin position="363"/>
        <end position="390"/>
    </location>
</feature>
<dbReference type="Gene3D" id="3.40.850.10">
    <property type="entry name" value="Kinesin motor domain"/>
    <property type="match status" value="1"/>
</dbReference>
<name>A0ABM1D580_CERSS</name>
<evidence type="ECO:0000256" key="5">
    <source>
        <dbReference type="ARBA" id="ARBA00022741"/>
    </source>
</evidence>
<dbReference type="PROSITE" id="PS00411">
    <property type="entry name" value="KINESIN_MOTOR_1"/>
    <property type="match status" value="1"/>
</dbReference>